<organism evidence="1">
    <name type="scientific">Dichomitus squalens</name>
    <dbReference type="NCBI Taxonomy" id="114155"/>
    <lineage>
        <taxon>Eukaryota</taxon>
        <taxon>Fungi</taxon>
        <taxon>Dikarya</taxon>
        <taxon>Basidiomycota</taxon>
        <taxon>Agaricomycotina</taxon>
        <taxon>Agaricomycetes</taxon>
        <taxon>Polyporales</taxon>
        <taxon>Polyporaceae</taxon>
        <taxon>Dichomitus</taxon>
    </lineage>
</organism>
<dbReference type="Gene3D" id="2.130.10.10">
    <property type="entry name" value="YVTN repeat-like/Quinoprotein amine dehydrogenase"/>
    <property type="match status" value="1"/>
</dbReference>
<protein>
    <submittedName>
        <fullName evidence="1">Uncharacterized protein</fullName>
    </submittedName>
</protein>
<dbReference type="InterPro" id="IPR011044">
    <property type="entry name" value="Quino_amine_DH_bsu"/>
</dbReference>
<proteinExistence type="predicted"/>
<reference evidence="1" key="1">
    <citation type="submission" date="2019-01" db="EMBL/GenBank/DDBJ databases">
        <title>Draft genome sequences of three monokaryotic isolates of the white-rot basidiomycete fungus Dichomitus squalens.</title>
        <authorList>
            <consortium name="DOE Joint Genome Institute"/>
            <person name="Lopez S.C."/>
            <person name="Andreopoulos B."/>
            <person name="Pangilinan J."/>
            <person name="Lipzen A."/>
            <person name="Riley R."/>
            <person name="Ahrendt S."/>
            <person name="Ng V."/>
            <person name="Barry K."/>
            <person name="Daum C."/>
            <person name="Grigoriev I.V."/>
            <person name="Hilden K.S."/>
            <person name="Makela M.R."/>
            <person name="de Vries R.P."/>
        </authorList>
    </citation>
    <scope>NUCLEOTIDE SEQUENCE [LARGE SCALE GENOMIC DNA]</scope>
    <source>
        <strain evidence="1">OM18370.1</strain>
    </source>
</reference>
<dbReference type="Proteomes" id="UP000292957">
    <property type="component" value="Unassembled WGS sequence"/>
</dbReference>
<dbReference type="AlphaFoldDB" id="A0A4V2JZ11"/>
<dbReference type="InterPro" id="IPR015943">
    <property type="entry name" value="WD40/YVTN_repeat-like_dom_sf"/>
</dbReference>
<name>A0A4V2JZ11_9APHY</name>
<gene>
    <name evidence="1" type="ORF">BD311DRAFT_769109</name>
</gene>
<accession>A0A4V2JZ11</accession>
<dbReference type="SUPFAM" id="SSF50969">
    <property type="entry name" value="YVTN repeat-like/Quinoprotein amine dehydrogenase"/>
    <property type="match status" value="1"/>
</dbReference>
<evidence type="ECO:0000313" key="1">
    <source>
        <dbReference type="EMBL" id="TBU23133.1"/>
    </source>
</evidence>
<dbReference type="OrthoDB" id="674604at2759"/>
<sequence length="146" mass="16351">MWDAQTREPVGECLYNPFGGIDSLALSPDGRHIISSSDTSNRIIVWDMEAFTDPHKAHPSFFNATTTSAAEDPSVLSPLKYEAWNGWITDNNNHLLMWVPDEYRDCLLWRGMVKVMGCESITIDFSNACSGNGWANCYQPQRSTSA</sequence>
<dbReference type="EMBL" id="ML143514">
    <property type="protein sequence ID" value="TBU23133.1"/>
    <property type="molecule type" value="Genomic_DNA"/>
</dbReference>